<comment type="caution">
    <text evidence="1">The sequence shown here is derived from an EMBL/GenBank/DDBJ whole genome shotgun (WGS) entry which is preliminary data.</text>
</comment>
<proteinExistence type="predicted"/>
<sequence>MIQKLVRIPQKKFRNVTWITSSKSIQTSNDNNEYYNNTEICNRGKMTGEKSNCLEIQSENIFPENTHWIVFVLTLFFRIIYVSDKMNWWILHPDEIFQSLENAC</sequence>
<evidence type="ECO:0000313" key="1">
    <source>
        <dbReference type="EMBL" id="KAJ8312302.1"/>
    </source>
</evidence>
<evidence type="ECO:0000313" key="2">
    <source>
        <dbReference type="Proteomes" id="UP001217089"/>
    </source>
</evidence>
<gene>
    <name evidence="1" type="ORF">KUTeg_009675</name>
</gene>
<dbReference type="Proteomes" id="UP001217089">
    <property type="component" value="Unassembled WGS sequence"/>
</dbReference>
<organism evidence="1 2">
    <name type="scientific">Tegillarca granosa</name>
    <name type="common">Malaysian cockle</name>
    <name type="synonym">Anadara granosa</name>
    <dbReference type="NCBI Taxonomy" id="220873"/>
    <lineage>
        <taxon>Eukaryota</taxon>
        <taxon>Metazoa</taxon>
        <taxon>Spiralia</taxon>
        <taxon>Lophotrochozoa</taxon>
        <taxon>Mollusca</taxon>
        <taxon>Bivalvia</taxon>
        <taxon>Autobranchia</taxon>
        <taxon>Pteriomorphia</taxon>
        <taxon>Arcoida</taxon>
        <taxon>Arcoidea</taxon>
        <taxon>Arcidae</taxon>
        <taxon>Tegillarca</taxon>
    </lineage>
</organism>
<reference evidence="1 2" key="1">
    <citation type="submission" date="2022-12" db="EMBL/GenBank/DDBJ databases">
        <title>Chromosome-level genome of Tegillarca granosa.</title>
        <authorList>
            <person name="Kim J."/>
        </authorList>
    </citation>
    <scope>NUCLEOTIDE SEQUENCE [LARGE SCALE GENOMIC DNA]</scope>
    <source>
        <strain evidence="1">Teg-2019</strain>
        <tissue evidence="1">Adductor muscle</tissue>
    </source>
</reference>
<accession>A0ABQ9F7Q2</accession>
<keyword evidence="2" id="KW-1185">Reference proteome</keyword>
<dbReference type="EMBL" id="JARBDR010000440">
    <property type="protein sequence ID" value="KAJ8312302.1"/>
    <property type="molecule type" value="Genomic_DNA"/>
</dbReference>
<name>A0ABQ9F7Q2_TEGGR</name>
<protein>
    <submittedName>
        <fullName evidence="1">Uncharacterized protein</fullName>
    </submittedName>
</protein>